<feature type="compositionally biased region" description="Basic and acidic residues" evidence="1">
    <location>
        <begin position="39"/>
        <end position="53"/>
    </location>
</feature>
<dbReference type="RefSeq" id="XP_007410874.1">
    <property type="nucleotide sequence ID" value="XM_007410812.1"/>
</dbReference>
<dbReference type="Proteomes" id="UP000001072">
    <property type="component" value="Unassembled WGS sequence"/>
</dbReference>
<evidence type="ECO:0000256" key="1">
    <source>
        <dbReference type="SAM" id="MobiDB-lite"/>
    </source>
</evidence>
<feature type="compositionally biased region" description="Low complexity" evidence="1">
    <location>
        <begin position="54"/>
        <end position="69"/>
    </location>
</feature>
<organism evidence="3">
    <name type="scientific">Melampsora larici-populina (strain 98AG31 / pathotype 3-4-7)</name>
    <name type="common">Poplar leaf rust fungus</name>
    <dbReference type="NCBI Taxonomy" id="747676"/>
    <lineage>
        <taxon>Eukaryota</taxon>
        <taxon>Fungi</taxon>
        <taxon>Dikarya</taxon>
        <taxon>Basidiomycota</taxon>
        <taxon>Pucciniomycotina</taxon>
        <taxon>Pucciniomycetes</taxon>
        <taxon>Pucciniales</taxon>
        <taxon>Melampsoraceae</taxon>
        <taxon>Melampsora</taxon>
    </lineage>
</organism>
<evidence type="ECO:0000313" key="3">
    <source>
        <dbReference type="Proteomes" id="UP000001072"/>
    </source>
</evidence>
<dbReference type="VEuPathDB" id="FungiDB:MELLADRAFT_87738"/>
<dbReference type="GeneID" id="18934621"/>
<accession>F4RNW5</accession>
<name>F4RNW5_MELLP</name>
<proteinExistence type="predicted"/>
<gene>
    <name evidence="2" type="ORF">MELLADRAFT_87738</name>
</gene>
<dbReference type="KEGG" id="mlr:MELLADRAFT_87738"/>
<protein>
    <submittedName>
        <fullName evidence="2">Uncharacterized protein</fullName>
    </submittedName>
</protein>
<dbReference type="InParanoid" id="F4RNW5"/>
<keyword evidence="3" id="KW-1185">Reference proteome</keyword>
<dbReference type="HOGENOM" id="CLU_128861_0_0_1"/>
<sequence length="179" mass="19702">MDNSLLSRIGRAEESIQRVTRAASARLEQQEGQEAGNIEGRELTEGNGIEKNRSSGNTTSGSGGLLSLLEKQNSEGRNQEQEIEGRKEDYQERRGEDIDGAPIIKLIKDDGTMGEVEDEDDDESWRPPISKGKKKQNSPYASEDEEESIMNGPDPIDGAVAHRAAFEAGNYSFSEEMLL</sequence>
<reference evidence="3" key="1">
    <citation type="journal article" date="2011" name="Proc. Natl. Acad. Sci. U.S.A.">
        <title>Obligate biotrophy features unraveled by the genomic analysis of rust fungi.</title>
        <authorList>
            <person name="Duplessis S."/>
            <person name="Cuomo C.A."/>
            <person name="Lin Y.-C."/>
            <person name="Aerts A."/>
            <person name="Tisserant E."/>
            <person name="Veneault-Fourrey C."/>
            <person name="Joly D.L."/>
            <person name="Hacquard S."/>
            <person name="Amselem J."/>
            <person name="Cantarel B.L."/>
            <person name="Chiu R."/>
            <person name="Coutinho P.M."/>
            <person name="Feau N."/>
            <person name="Field M."/>
            <person name="Frey P."/>
            <person name="Gelhaye E."/>
            <person name="Goldberg J."/>
            <person name="Grabherr M.G."/>
            <person name="Kodira C.D."/>
            <person name="Kohler A."/>
            <person name="Kuees U."/>
            <person name="Lindquist E.A."/>
            <person name="Lucas S.M."/>
            <person name="Mago R."/>
            <person name="Mauceli E."/>
            <person name="Morin E."/>
            <person name="Murat C."/>
            <person name="Pangilinan J.L."/>
            <person name="Park R."/>
            <person name="Pearson M."/>
            <person name="Quesneville H."/>
            <person name="Rouhier N."/>
            <person name="Sakthikumar S."/>
            <person name="Salamov A.A."/>
            <person name="Schmutz J."/>
            <person name="Selles B."/>
            <person name="Shapiro H."/>
            <person name="Tanguay P."/>
            <person name="Tuskan G.A."/>
            <person name="Henrissat B."/>
            <person name="Van de Peer Y."/>
            <person name="Rouze P."/>
            <person name="Ellis J.G."/>
            <person name="Dodds P.N."/>
            <person name="Schein J.E."/>
            <person name="Zhong S."/>
            <person name="Hamelin R.C."/>
            <person name="Grigoriev I.V."/>
            <person name="Szabo L.J."/>
            <person name="Martin F."/>
        </authorList>
    </citation>
    <scope>NUCLEOTIDE SEQUENCE [LARGE SCALE GENOMIC DNA]</scope>
    <source>
        <strain evidence="3">98AG31 / pathotype 3-4-7</strain>
    </source>
</reference>
<evidence type="ECO:0000313" key="2">
    <source>
        <dbReference type="EMBL" id="EGG05818.1"/>
    </source>
</evidence>
<feature type="compositionally biased region" description="Basic and acidic residues" evidence="1">
    <location>
        <begin position="72"/>
        <end position="97"/>
    </location>
</feature>
<feature type="region of interest" description="Disordered" evidence="1">
    <location>
        <begin position="23"/>
        <end position="157"/>
    </location>
</feature>
<dbReference type="AlphaFoldDB" id="F4RNW5"/>
<dbReference type="EMBL" id="GL883111">
    <property type="protein sequence ID" value="EGG05818.1"/>
    <property type="molecule type" value="Genomic_DNA"/>
</dbReference>